<organism evidence="1 2">
    <name type="scientific">Aspergillus indologenus CBS 114.80</name>
    <dbReference type="NCBI Taxonomy" id="1450541"/>
    <lineage>
        <taxon>Eukaryota</taxon>
        <taxon>Fungi</taxon>
        <taxon>Dikarya</taxon>
        <taxon>Ascomycota</taxon>
        <taxon>Pezizomycotina</taxon>
        <taxon>Eurotiomycetes</taxon>
        <taxon>Eurotiomycetidae</taxon>
        <taxon>Eurotiales</taxon>
        <taxon>Aspergillaceae</taxon>
        <taxon>Aspergillus</taxon>
        <taxon>Aspergillus subgen. Circumdati</taxon>
    </lineage>
</organism>
<dbReference type="EMBL" id="KZ825477">
    <property type="protein sequence ID" value="PYI34320.1"/>
    <property type="molecule type" value="Genomic_DNA"/>
</dbReference>
<gene>
    <name evidence="1" type="ORF">BP00DRAFT_423319</name>
</gene>
<dbReference type="AlphaFoldDB" id="A0A2V5IZ19"/>
<proteinExistence type="predicted"/>
<reference evidence="1 2" key="1">
    <citation type="submission" date="2018-02" db="EMBL/GenBank/DDBJ databases">
        <title>The genomes of Aspergillus section Nigri reveals drivers in fungal speciation.</title>
        <authorList>
            <consortium name="DOE Joint Genome Institute"/>
            <person name="Vesth T.C."/>
            <person name="Nybo J."/>
            <person name="Theobald S."/>
            <person name="Brandl J."/>
            <person name="Frisvad J.C."/>
            <person name="Nielsen K.F."/>
            <person name="Lyhne E.K."/>
            <person name="Kogle M.E."/>
            <person name="Kuo A."/>
            <person name="Riley R."/>
            <person name="Clum A."/>
            <person name="Nolan M."/>
            <person name="Lipzen A."/>
            <person name="Salamov A."/>
            <person name="Henrissat B."/>
            <person name="Wiebenga A."/>
            <person name="De vries R.P."/>
            <person name="Grigoriev I.V."/>
            <person name="Mortensen U.H."/>
            <person name="Andersen M.R."/>
            <person name="Baker S.E."/>
        </authorList>
    </citation>
    <scope>NUCLEOTIDE SEQUENCE [LARGE SCALE GENOMIC DNA]</scope>
    <source>
        <strain evidence="1 2">CBS 114.80</strain>
    </source>
</reference>
<sequence>MCDTSEIREKVFEKAEAQRLVIKVHTEQLDSYNYRVSASNFINKIFPNWENDNRIRFIAIEIRGDRTFLAIDVINLNYNFETAHKTEIVLPVYIVWRHKRKGWFIIRWPQEDEPLATKIAELHDLNGFDTTTPFLANFNESVVYRNPCYISSNRQHLQAISPAYERV</sequence>
<keyword evidence="2" id="KW-1185">Reference proteome</keyword>
<protein>
    <submittedName>
        <fullName evidence="1">Uncharacterized protein</fullName>
    </submittedName>
</protein>
<name>A0A2V5IZ19_9EURO</name>
<accession>A0A2V5IZ19</accession>
<dbReference type="Proteomes" id="UP000248817">
    <property type="component" value="Unassembled WGS sequence"/>
</dbReference>
<evidence type="ECO:0000313" key="1">
    <source>
        <dbReference type="EMBL" id="PYI34320.1"/>
    </source>
</evidence>
<evidence type="ECO:0000313" key="2">
    <source>
        <dbReference type="Proteomes" id="UP000248817"/>
    </source>
</evidence>